<dbReference type="RefSeq" id="WP_197203630.1">
    <property type="nucleotide sequence ID" value="NZ_SJPL01000001.1"/>
</dbReference>
<dbReference type="InterPro" id="IPR016024">
    <property type="entry name" value="ARM-type_fold"/>
</dbReference>
<dbReference type="AlphaFoldDB" id="A0A5C5Y415"/>
<evidence type="ECO:0000256" key="3">
    <source>
        <dbReference type="ARBA" id="ARBA00022729"/>
    </source>
</evidence>
<dbReference type="GO" id="GO:0005198">
    <property type="term" value="F:structural molecule activity"/>
    <property type="evidence" value="ECO:0007669"/>
    <property type="project" value="InterPro"/>
</dbReference>
<dbReference type="InterPro" id="IPR001782">
    <property type="entry name" value="Flag_FlgI"/>
</dbReference>
<evidence type="ECO:0000313" key="6">
    <source>
        <dbReference type="EMBL" id="TWT70397.1"/>
    </source>
</evidence>
<dbReference type="GO" id="GO:0071973">
    <property type="term" value="P:bacterial-type flagellum-dependent cell motility"/>
    <property type="evidence" value="ECO:0007669"/>
    <property type="project" value="InterPro"/>
</dbReference>
<dbReference type="PANTHER" id="PTHR30381:SF0">
    <property type="entry name" value="FLAGELLAR P-RING PROTEIN"/>
    <property type="match status" value="1"/>
</dbReference>
<feature type="compositionally biased region" description="Acidic residues" evidence="5">
    <location>
        <begin position="567"/>
        <end position="584"/>
    </location>
</feature>
<protein>
    <submittedName>
        <fullName evidence="6">Flagellar basal body P-ring protein</fullName>
    </submittedName>
</protein>
<keyword evidence="6" id="KW-0969">Cilium</keyword>
<keyword evidence="6" id="KW-0966">Cell projection</keyword>
<comment type="caution">
    <text evidence="6">The sequence shown here is derived from an EMBL/GenBank/DDBJ whole genome shotgun (WGS) entry which is preliminary data.</text>
</comment>
<evidence type="ECO:0000313" key="7">
    <source>
        <dbReference type="Proteomes" id="UP000317238"/>
    </source>
</evidence>
<sequence>MSTKSTAHGRQETPPVGLRMTRRNGIVAAAALMIAGTSTLGCSSMWRRDDDDSADAKLEKLLKVPKAPDLVREAAVPKGLHSVRVDGVALVNRLVATGGAPEPSIMRDELVEQMRRHDVANPNHVLESSETALVEVRGVIPPGARTGDPMDLLVVAPVQSHVRDLHGGWLMETRLRHQQMLRNSLRKSEPLAIGQGPLLTRADTTPGTDDSLRTKAIVIAGGRVIENRDLGLILRPEFQHVKMAAAIAQAINRRFFFFDGTERRGIAEPLEDDYIKIEVHPRYRRNQYRMMEVARAIGVKPESAETQQRLADLGQKLTDPETSADAALQLEGMGDSAIPTLVDALEQDNPELRFYVAEALAYLDRDEALPPLESAIADSPAFRFPGLLAIEGMDGSAAVETLRRLMDQPSLETRYGAFCAIRRRPDGASVLAGQNVSGQFRLFTVPCSCQPAIVVSLRESPEIVMFGPDETIDVTHPLFGPGGLLIKQDPENPGQLRINRFLPGEDDRLAIVPANLTALIHGIADVGGGYGDVVTVLREAKDSGFLQQQLAMDPLPEPMRTYHRDEAEDQDSVADEDSSVDVDG</sequence>
<dbReference type="Pfam" id="PF02119">
    <property type="entry name" value="FlgI"/>
    <property type="match status" value="1"/>
</dbReference>
<keyword evidence="7" id="KW-1185">Reference proteome</keyword>
<evidence type="ECO:0000256" key="5">
    <source>
        <dbReference type="SAM" id="MobiDB-lite"/>
    </source>
</evidence>
<comment type="subcellular location">
    <subcellularLocation>
        <location evidence="2">Bacterial flagellum basal body</location>
    </subcellularLocation>
</comment>
<dbReference type="GO" id="GO:0009428">
    <property type="term" value="C:bacterial-type flagellum basal body, distal rod, P ring"/>
    <property type="evidence" value="ECO:0007669"/>
    <property type="project" value="InterPro"/>
</dbReference>
<keyword evidence="4" id="KW-0975">Bacterial flagellum</keyword>
<dbReference type="EMBL" id="SJPL01000001">
    <property type="protein sequence ID" value="TWT70397.1"/>
    <property type="molecule type" value="Genomic_DNA"/>
</dbReference>
<name>A0A5C5Y415_9PLAN</name>
<dbReference type="Pfam" id="PF13646">
    <property type="entry name" value="HEAT_2"/>
    <property type="match status" value="1"/>
</dbReference>
<dbReference type="SUPFAM" id="SSF48371">
    <property type="entry name" value="ARM repeat"/>
    <property type="match status" value="1"/>
</dbReference>
<evidence type="ECO:0000256" key="2">
    <source>
        <dbReference type="ARBA" id="ARBA00004117"/>
    </source>
</evidence>
<dbReference type="PANTHER" id="PTHR30381">
    <property type="entry name" value="FLAGELLAR P-RING PERIPLASMIC PROTEIN FLGI"/>
    <property type="match status" value="1"/>
</dbReference>
<feature type="region of interest" description="Disordered" evidence="5">
    <location>
        <begin position="552"/>
        <end position="584"/>
    </location>
</feature>
<evidence type="ECO:0000256" key="1">
    <source>
        <dbReference type="ARBA" id="ARBA00002591"/>
    </source>
</evidence>
<dbReference type="InterPro" id="IPR011989">
    <property type="entry name" value="ARM-like"/>
</dbReference>
<gene>
    <name evidence="6" type="ORF">Pan14r_27030</name>
</gene>
<keyword evidence="6" id="KW-0282">Flagellum</keyword>
<keyword evidence="3" id="KW-0732">Signal</keyword>
<organism evidence="6 7">
    <name type="scientific">Crateriforma conspicua</name>
    <dbReference type="NCBI Taxonomy" id="2527996"/>
    <lineage>
        <taxon>Bacteria</taxon>
        <taxon>Pseudomonadati</taxon>
        <taxon>Planctomycetota</taxon>
        <taxon>Planctomycetia</taxon>
        <taxon>Planctomycetales</taxon>
        <taxon>Planctomycetaceae</taxon>
        <taxon>Crateriforma</taxon>
    </lineage>
</organism>
<dbReference type="Proteomes" id="UP000317238">
    <property type="component" value="Unassembled WGS sequence"/>
</dbReference>
<evidence type="ECO:0000256" key="4">
    <source>
        <dbReference type="ARBA" id="ARBA00023143"/>
    </source>
</evidence>
<dbReference type="GO" id="GO:0030288">
    <property type="term" value="C:outer membrane-bounded periplasmic space"/>
    <property type="evidence" value="ECO:0007669"/>
    <property type="project" value="InterPro"/>
</dbReference>
<proteinExistence type="predicted"/>
<accession>A0A5C5Y415</accession>
<reference evidence="6 7" key="1">
    <citation type="submission" date="2019-02" db="EMBL/GenBank/DDBJ databases">
        <title>Deep-cultivation of Planctomycetes and their phenomic and genomic characterization uncovers novel biology.</title>
        <authorList>
            <person name="Wiegand S."/>
            <person name="Jogler M."/>
            <person name="Boedeker C."/>
            <person name="Pinto D."/>
            <person name="Vollmers J."/>
            <person name="Rivas-Marin E."/>
            <person name="Kohn T."/>
            <person name="Peeters S.H."/>
            <person name="Heuer A."/>
            <person name="Rast P."/>
            <person name="Oberbeckmann S."/>
            <person name="Bunk B."/>
            <person name="Jeske O."/>
            <person name="Meyerdierks A."/>
            <person name="Storesund J.E."/>
            <person name="Kallscheuer N."/>
            <person name="Luecker S."/>
            <person name="Lage O.M."/>
            <person name="Pohl T."/>
            <person name="Merkel B.J."/>
            <person name="Hornburger P."/>
            <person name="Mueller R.-W."/>
            <person name="Bruemmer F."/>
            <person name="Labrenz M."/>
            <person name="Spormann A.M."/>
            <person name="Op Den Camp H."/>
            <person name="Overmann J."/>
            <person name="Amann R."/>
            <person name="Jetten M.S.M."/>
            <person name="Mascher T."/>
            <person name="Medema M.H."/>
            <person name="Devos D.P."/>
            <person name="Kaster A.-K."/>
            <person name="Ovreas L."/>
            <person name="Rohde M."/>
            <person name="Galperin M.Y."/>
            <person name="Jogler C."/>
        </authorList>
    </citation>
    <scope>NUCLEOTIDE SEQUENCE [LARGE SCALE GENOMIC DNA]</scope>
    <source>
        <strain evidence="6 7">Pan14r</strain>
    </source>
</reference>
<comment type="function">
    <text evidence="1">Assembles around the rod to form the L-ring and probably protects the motor/basal body from shearing forces during rotation.</text>
</comment>
<dbReference type="Gene3D" id="1.25.10.10">
    <property type="entry name" value="Leucine-rich Repeat Variant"/>
    <property type="match status" value="1"/>
</dbReference>